<reference evidence="2" key="1">
    <citation type="submission" date="2019-03" db="EMBL/GenBank/DDBJ databases">
        <title>WGS assembly of Setaria viridis.</title>
        <authorList>
            <person name="Huang P."/>
            <person name="Jenkins J."/>
            <person name="Grimwood J."/>
            <person name="Barry K."/>
            <person name="Healey A."/>
            <person name="Mamidi S."/>
            <person name="Sreedasyam A."/>
            <person name="Shu S."/>
            <person name="Feldman M."/>
            <person name="Wu J."/>
            <person name="Yu Y."/>
            <person name="Chen C."/>
            <person name="Johnson J."/>
            <person name="Rokhsar D."/>
            <person name="Baxter I."/>
            <person name="Schmutz J."/>
            <person name="Brutnell T."/>
            <person name="Kellogg E."/>
        </authorList>
    </citation>
    <scope>NUCLEOTIDE SEQUENCE [LARGE SCALE GENOMIC DNA]</scope>
</reference>
<name>A0A4U6UKJ0_SETVI</name>
<protein>
    <submittedName>
        <fullName evidence="2">Uncharacterized protein</fullName>
    </submittedName>
</protein>
<sequence length="105" mass="11748">MDKTLAACRAPRRTQIHSRPNREKESFGSELRAEPAPGETGQHTKQARITHQQRAETPVQVRTDLRSASRSTRAEAADCGAGGRRIRRRPCSAAALRARRRRSGY</sequence>
<dbReference type="EMBL" id="CM016556">
    <property type="protein sequence ID" value="TKW16002.1"/>
    <property type="molecule type" value="Genomic_DNA"/>
</dbReference>
<dbReference type="Gramene" id="TKW16002">
    <property type="protein sequence ID" value="TKW16002"/>
    <property type="gene ID" value="SEVIR_5G270450v2"/>
</dbReference>
<feature type="compositionally biased region" description="Basic and acidic residues" evidence="1">
    <location>
        <begin position="20"/>
        <end position="33"/>
    </location>
</feature>
<organism evidence="2 3">
    <name type="scientific">Setaria viridis</name>
    <name type="common">Green bristlegrass</name>
    <name type="synonym">Setaria italica subsp. viridis</name>
    <dbReference type="NCBI Taxonomy" id="4556"/>
    <lineage>
        <taxon>Eukaryota</taxon>
        <taxon>Viridiplantae</taxon>
        <taxon>Streptophyta</taxon>
        <taxon>Embryophyta</taxon>
        <taxon>Tracheophyta</taxon>
        <taxon>Spermatophyta</taxon>
        <taxon>Magnoliopsida</taxon>
        <taxon>Liliopsida</taxon>
        <taxon>Poales</taxon>
        <taxon>Poaceae</taxon>
        <taxon>PACMAD clade</taxon>
        <taxon>Panicoideae</taxon>
        <taxon>Panicodae</taxon>
        <taxon>Paniceae</taxon>
        <taxon>Cenchrinae</taxon>
        <taxon>Setaria</taxon>
    </lineage>
</organism>
<feature type="compositionally biased region" description="Polar residues" evidence="1">
    <location>
        <begin position="41"/>
        <end position="52"/>
    </location>
</feature>
<keyword evidence="3" id="KW-1185">Reference proteome</keyword>
<accession>A0A4U6UKJ0</accession>
<evidence type="ECO:0000256" key="1">
    <source>
        <dbReference type="SAM" id="MobiDB-lite"/>
    </source>
</evidence>
<feature type="compositionally biased region" description="Basic and acidic residues" evidence="1">
    <location>
        <begin position="63"/>
        <end position="76"/>
    </location>
</feature>
<gene>
    <name evidence="2" type="ORF">SEVIR_5G270450v2</name>
</gene>
<feature type="region of interest" description="Disordered" evidence="1">
    <location>
        <begin position="1"/>
        <end position="84"/>
    </location>
</feature>
<dbReference type="Proteomes" id="UP000298652">
    <property type="component" value="Chromosome 5"/>
</dbReference>
<dbReference type="AlphaFoldDB" id="A0A4U6UKJ0"/>
<evidence type="ECO:0000313" key="3">
    <source>
        <dbReference type="Proteomes" id="UP000298652"/>
    </source>
</evidence>
<evidence type="ECO:0000313" key="2">
    <source>
        <dbReference type="EMBL" id="TKW16002.1"/>
    </source>
</evidence>
<proteinExistence type="predicted"/>